<name>A0ABX8JHU9_9BACT</name>
<keyword evidence="1" id="KW-0732">Signal</keyword>
<dbReference type="PROSITE" id="PS51257">
    <property type="entry name" value="PROKAR_LIPOPROTEIN"/>
    <property type="match status" value="1"/>
</dbReference>
<accession>A0ABX8JHU9</accession>
<organism evidence="2 3">
    <name type="scientific">Geomonas diazotrophica</name>
    <dbReference type="NCBI Taxonomy" id="2843197"/>
    <lineage>
        <taxon>Bacteria</taxon>
        <taxon>Pseudomonadati</taxon>
        <taxon>Thermodesulfobacteriota</taxon>
        <taxon>Desulfuromonadia</taxon>
        <taxon>Geobacterales</taxon>
        <taxon>Geobacteraceae</taxon>
        <taxon>Geomonas</taxon>
    </lineage>
</organism>
<evidence type="ECO:0000313" key="2">
    <source>
        <dbReference type="EMBL" id="QWV97958.1"/>
    </source>
</evidence>
<reference evidence="2 3" key="1">
    <citation type="submission" date="2021-06" db="EMBL/GenBank/DDBJ databases">
        <title>Gemonas diversity in paddy soil.</title>
        <authorList>
            <person name="Liu G."/>
        </authorList>
    </citation>
    <scope>NUCLEOTIDE SEQUENCE [LARGE SCALE GENOMIC DNA]</scope>
    <source>
        <strain evidence="2 3">RG29</strain>
    </source>
</reference>
<protein>
    <recommendedName>
        <fullName evidence="4">Lipoprotein</fullName>
    </recommendedName>
</protein>
<proteinExistence type="predicted"/>
<sequence length="64" mass="6725">MMKVNKILVAALVLSSVVAGVSGCRKEGPAERAGKEIDKSVEKAGKEIEKAGAKLNDAVNQMKK</sequence>
<dbReference type="EMBL" id="CP076724">
    <property type="protein sequence ID" value="QWV97958.1"/>
    <property type="molecule type" value="Genomic_DNA"/>
</dbReference>
<keyword evidence="3" id="KW-1185">Reference proteome</keyword>
<evidence type="ECO:0000256" key="1">
    <source>
        <dbReference type="SAM" id="SignalP"/>
    </source>
</evidence>
<dbReference type="Proteomes" id="UP000683493">
    <property type="component" value="Chromosome"/>
</dbReference>
<gene>
    <name evidence="2" type="ORF">KP005_01275</name>
</gene>
<evidence type="ECO:0000313" key="3">
    <source>
        <dbReference type="Proteomes" id="UP000683493"/>
    </source>
</evidence>
<evidence type="ECO:0008006" key="4">
    <source>
        <dbReference type="Google" id="ProtNLM"/>
    </source>
</evidence>
<feature type="signal peptide" evidence="1">
    <location>
        <begin position="1"/>
        <end position="19"/>
    </location>
</feature>
<feature type="chain" id="PRO_5045148208" description="Lipoprotein" evidence="1">
    <location>
        <begin position="20"/>
        <end position="64"/>
    </location>
</feature>